<keyword evidence="2" id="KW-1185">Reference proteome</keyword>
<comment type="caution">
    <text evidence="1">The sequence shown here is derived from an EMBL/GenBank/DDBJ whole genome shotgun (WGS) entry which is preliminary data.</text>
</comment>
<sequence length="144" mass="15777">MQSSRHYFVRTRDLCLAGGRAFTWGVVGMVAARVVEAQEFVAGNALVVGAPGIAIAVGEAGDEVGARLAAFESVWGSGRRRDEVVVVDWLQLESSHGKIRRGWHGRYVCGDEFVSGARVSFFRGKLLLFETLQVVFRFEQSEVG</sequence>
<evidence type="ECO:0000313" key="1">
    <source>
        <dbReference type="EMBL" id="KAF7503778.1"/>
    </source>
</evidence>
<dbReference type="EMBL" id="JAACFV010000162">
    <property type="protein sequence ID" value="KAF7503778.1"/>
    <property type="molecule type" value="Genomic_DNA"/>
</dbReference>
<dbReference type="Proteomes" id="UP000606974">
    <property type="component" value="Unassembled WGS sequence"/>
</dbReference>
<organism evidence="1 2">
    <name type="scientific">Endocarpon pusillum</name>
    <dbReference type="NCBI Taxonomy" id="364733"/>
    <lineage>
        <taxon>Eukaryota</taxon>
        <taxon>Fungi</taxon>
        <taxon>Dikarya</taxon>
        <taxon>Ascomycota</taxon>
        <taxon>Pezizomycotina</taxon>
        <taxon>Eurotiomycetes</taxon>
        <taxon>Chaetothyriomycetidae</taxon>
        <taxon>Verrucariales</taxon>
        <taxon>Verrucariaceae</taxon>
        <taxon>Endocarpon</taxon>
    </lineage>
</organism>
<proteinExistence type="predicted"/>
<evidence type="ECO:0000313" key="2">
    <source>
        <dbReference type="Proteomes" id="UP000606974"/>
    </source>
</evidence>
<accession>A0A8H7A746</accession>
<name>A0A8H7A746_9EURO</name>
<gene>
    <name evidence="1" type="ORF">GJ744_003270</name>
</gene>
<reference evidence="1" key="1">
    <citation type="submission" date="2020-02" db="EMBL/GenBank/DDBJ databases">
        <authorList>
            <person name="Palmer J.M."/>
        </authorList>
    </citation>
    <scope>NUCLEOTIDE SEQUENCE</scope>
    <source>
        <strain evidence="1">EPUS1.4</strain>
        <tissue evidence="1">Thallus</tissue>
    </source>
</reference>
<dbReference type="AlphaFoldDB" id="A0A8H7A746"/>
<protein>
    <submittedName>
        <fullName evidence="1">Uncharacterized protein</fullName>
    </submittedName>
</protein>